<dbReference type="AlphaFoldDB" id="A0A5M3WHW3"/>
<dbReference type="OrthoDB" id="3543803at2"/>
<evidence type="ECO:0000256" key="1">
    <source>
        <dbReference type="SAM" id="Phobius"/>
    </source>
</evidence>
<protein>
    <submittedName>
        <fullName evidence="2">Uncharacterized protein</fullName>
    </submittedName>
</protein>
<keyword evidence="1" id="KW-0472">Membrane</keyword>
<evidence type="ECO:0000313" key="3">
    <source>
        <dbReference type="Proteomes" id="UP000334990"/>
    </source>
</evidence>
<keyword evidence="3" id="KW-1185">Reference proteome</keyword>
<keyword evidence="1" id="KW-0812">Transmembrane</keyword>
<feature type="transmembrane region" description="Helical" evidence="1">
    <location>
        <begin position="37"/>
        <end position="55"/>
    </location>
</feature>
<name>A0A5M3WHW3_9ACTN</name>
<dbReference type="RefSeq" id="WP_155341891.1">
    <property type="nucleotide sequence ID" value="NZ_BAAABN010000011.1"/>
</dbReference>
<reference evidence="2 3" key="1">
    <citation type="submission" date="2019-10" db="EMBL/GenBank/DDBJ databases">
        <title>Whole genome shotgun sequence of Acrocarpospora corrugata NBRC 13972.</title>
        <authorList>
            <person name="Ichikawa N."/>
            <person name="Kimura A."/>
            <person name="Kitahashi Y."/>
            <person name="Komaki H."/>
            <person name="Oguchi A."/>
        </authorList>
    </citation>
    <scope>NUCLEOTIDE SEQUENCE [LARGE SCALE GENOMIC DNA]</scope>
    <source>
        <strain evidence="2 3">NBRC 13972</strain>
    </source>
</reference>
<gene>
    <name evidence="2" type="ORF">Acor_80070</name>
</gene>
<dbReference type="Proteomes" id="UP000334990">
    <property type="component" value="Unassembled WGS sequence"/>
</dbReference>
<dbReference type="EMBL" id="BLAD01000119">
    <property type="protein sequence ID" value="GES05938.1"/>
    <property type="molecule type" value="Genomic_DNA"/>
</dbReference>
<organism evidence="2 3">
    <name type="scientific">Acrocarpospora corrugata</name>
    <dbReference type="NCBI Taxonomy" id="35763"/>
    <lineage>
        <taxon>Bacteria</taxon>
        <taxon>Bacillati</taxon>
        <taxon>Actinomycetota</taxon>
        <taxon>Actinomycetes</taxon>
        <taxon>Streptosporangiales</taxon>
        <taxon>Streptosporangiaceae</taxon>
        <taxon>Acrocarpospora</taxon>
    </lineage>
</organism>
<evidence type="ECO:0000313" key="2">
    <source>
        <dbReference type="EMBL" id="GES05938.1"/>
    </source>
</evidence>
<keyword evidence="1" id="KW-1133">Transmembrane helix</keyword>
<accession>A0A5M3WHW3</accession>
<sequence>MSRRRASQGELLEVSPYGDDLDRELMARPVRAKTSKLTVTLAAGVVLMAGVLLGIQAQKLWGASGTNDRQALVAGMLSGQGGSRQGGQGGTGTGAGALGNTTFGTVKLVDGNKIYVEANGATTVVTTTGDTKIQISKEGKVGDIKPGSTVIVQGERDADGNVAATTVSEGGVPGLGSRR</sequence>
<proteinExistence type="predicted"/>
<comment type="caution">
    <text evidence="2">The sequence shown here is derived from an EMBL/GenBank/DDBJ whole genome shotgun (WGS) entry which is preliminary data.</text>
</comment>